<feature type="compositionally biased region" description="Basic and acidic residues" evidence="1">
    <location>
        <begin position="180"/>
        <end position="208"/>
    </location>
</feature>
<feature type="region of interest" description="Disordered" evidence="1">
    <location>
        <begin position="147"/>
        <end position="209"/>
    </location>
</feature>
<sequence length="533" mass="59078">MDNVVLDLNTHIEFIKAVLKIQGISDNFSPGVHSGPNFKLWWMGTSGGKGGALSIQNDHQFGVMLDALKKKDKNKTQVSVEIDLDDLEGFRITVLPEFKSLLTAITTTIAMDGSINDAIQGIEEDIWQVAVDNPHLEKWFMATPELMQKKQKQKERKDKKKASKAALKTMTSTTLPTSSHVEDPADDLSIHSSDDNDNKRSTKKENKCPAKKMKTLTNITAYIEINCPLHTLKDKLEPSSTSHIEFLQSLASCSVEGSYAPTITLINQEQLFWKQQVPANDKKKPLTNEVGYKAMIAKLKELMKKGKDTMITLSLPPLSKVATMDKGTATWTELPNSTHFAHLQRLQITTKAATTPDSVDVAAPPTPVPQLAPFQPYGGYPHSHYFPPPYPYPMLPLYHSHPATNAYPNPYPDAPPLTLAPFLNAPLNPAYTPNSNHAYAQGVKPQTPGILRDAAPASAPTSPLKVTLPHLVSLEEFCICYTVDDEDRARLMKLKGRAGFTKLAWEDFLGKHKTFISDVKTGKWDAINGERFD</sequence>
<dbReference type="Proteomes" id="UP000054477">
    <property type="component" value="Unassembled WGS sequence"/>
</dbReference>
<accession>A0A0C9XI60</accession>
<keyword evidence="3" id="KW-1185">Reference proteome</keyword>
<evidence type="ECO:0000256" key="1">
    <source>
        <dbReference type="SAM" id="MobiDB-lite"/>
    </source>
</evidence>
<feature type="compositionally biased region" description="Basic residues" evidence="1">
    <location>
        <begin position="149"/>
        <end position="163"/>
    </location>
</feature>
<organism evidence="2 3">
    <name type="scientific">Laccaria amethystina LaAM-08-1</name>
    <dbReference type="NCBI Taxonomy" id="1095629"/>
    <lineage>
        <taxon>Eukaryota</taxon>
        <taxon>Fungi</taxon>
        <taxon>Dikarya</taxon>
        <taxon>Basidiomycota</taxon>
        <taxon>Agaricomycotina</taxon>
        <taxon>Agaricomycetes</taxon>
        <taxon>Agaricomycetidae</taxon>
        <taxon>Agaricales</taxon>
        <taxon>Agaricineae</taxon>
        <taxon>Hydnangiaceae</taxon>
        <taxon>Laccaria</taxon>
    </lineage>
</organism>
<reference evidence="3" key="2">
    <citation type="submission" date="2015-01" db="EMBL/GenBank/DDBJ databases">
        <title>Evolutionary Origins and Diversification of the Mycorrhizal Mutualists.</title>
        <authorList>
            <consortium name="DOE Joint Genome Institute"/>
            <consortium name="Mycorrhizal Genomics Consortium"/>
            <person name="Kohler A."/>
            <person name="Kuo A."/>
            <person name="Nagy L.G."/>
            <person name="Floudas D."/>
            <person name="Copeland A."/>
            <person name="Barry K.W."/>
            <person name="Cichocki N."/>
            <person name="Veneault-Fourrey C."/>
            <person name="LaButti K."/>
            <person name="Lindquist E.A."/>
            <person name="Lipzen A."/>
            <person name="Lundell T."/>
            <person name="Morin E."/>
            <person name="Murat C."/>
            <person name="Riley R."/>
            <person name="Ohm R."/>
            <person name="Sun H."/>
            <person name="Tunlid A."/>
            <person name="Henrissat B."/>
            <person name="Grigoriev I.V."/>
            <person name="Hibbett D.S."/>
            <person name="Martin F."/>
        </authorList>
    </citation>
    <scope>NUCLEOTIDE SEQUENCE [LARGE SCALE GENOMIC DNA]</scope>
    <source>
        <strain evidence="3">LaAM-08-1</strain>
    </source>
</reference>
<evidence type="ECO:0000313" key="2">
    <source>
        <dbReference type="EMBL" id="KIJ97316.1"/>
    </source>
</evidence>
<dbReference type="OrthoDB" id="3056089at2759"/>
<feature type="compositionally biased region" description="Polar residues" evidence="1">
    <location>
        <begin position="169"/>
        <end position="179"/>
    </location>
</feature>
<dbReference type="AlphaFoldDB" id="A0A0C9XI60"/>
<reference evidence="2 3" key="1">
    <citation type="submission" date="2014-04" db="EMBL/GenBank/DDBJ databases">
        <authorList>
            <consortium name="DOE Joint Genome Institute"/>
            <person name="Kuo A."/>
            <person name="Kohler A."/>
            <person name="Nagy L.G."/>
            <person name="Floudas D."/>
            <person name="Copeland A."/>
            <person name="Barry K.W."/>
            <person name="Cichocki N."/>
            <person name="Veneault-Fourrey C."/>
            <person name="LaButti K."/>
            <person name="Lindquist E.A."/>
            <person name="Lipzen A."/>
            <person name="Lundell T."/>
            <person name="Morin E."/>
            <person name="Murat C."/>
            <person name="Sun H."/>
            <person name="Tunlid A."/>
            <person name="Henrissat B."/>
            <person name="Grigoriev I.V."/>
            <person name="Hibbett D.S."/>
            <person name="Martin F."/>
            <person name="Nordberg H.P."/>
            <person name="Cantor M.N."/>
            <person name="Hua S.X."/>
        </authorList>
    </citation>
    <scope>NUCLEOTIDE SEQUENCE [LARGE SCALE GENOMIC DNA]</scope>
    <source>
        <strain evidence="2 3">LaAM-08-1</strain>
    </source>
</reference>
<dbReference type="HOGENOM" id="CLU_038068_0_0_1"/>
<name>A0A0C9XI60_9AGAR</name>
<dbReference type="EMBL" id="KN838696">
    <property type="protein sequence ID" value="KIJ97316.1"/>
    <property type="molecule type" value="Genomic_DNA"/>
</dbReference>
<gene>
    <name evidence="2" type="ORF">K443DRAFT_9972</name>
</gene>
<proteinExistence type="predicted"/>
<protein>
    <submittedName>
        <fullName evidence="2">Uncharacterized protein</fullName>
    </submittedName>
</protein>
<evidence type="ECO:0000313" key="3">
    <source>
        <dbReference type="Proteomes" id="UP000054477"/>
    </source>
</evidence>